<evidence type="ECO:0000256" key="1">
    <source>
        <dbReference type="SAM" id="Phobius"/>
    </source>
</evidence>
<accession>A0A024ULL7</accession>
<organism evidence="2">
    <name type="scientific">Aphanomyces invadans</name>
    <dbReference type="NCBI Taxonomy" id="157072"/>
    <lineage>
        <taxon>Eukaryota</taxon>
        <taxon>Sar</taxon>
        <taxon>Stramenopiles</taxon>
        <taxon>Oomycota</taxon>
        <taxon>Saprolegniomycetes</taxon>
        <taxon>Saprolegniales</taxon>
        <taxon>Verrucalvaceae</taxon>
        <taxon>Aphanomyces</taxon>
    </lineage>
</organism>
<feature type="transmembrane region" description="Helical" evidence="1">
    <location>
        <begin position="59"/>
        <end position="81"/>
    </location>
</feature>
<dbReference type="VEuPathDB" id="FungiDB:H310_01875"/>
<dbReference type="GeneID" id="20078925"/>
<dbReference type="RefSeq" id="XP_008863429.1">
    <property type="nucleotide sequence ID" value="XM_008865207.1"/>
</dbReference>
<feature type="transmembrane region" description="Helical" evidence="1">
    <location>
        <begin position="173"/>
        <end position="194"/>
    </location>
</feature>
<name>A0A024ULL7_9STRA</name>
<evidence type="ECO:0000313" key="2">
    <source>
        <dbReference type="EMBL" id="ETW07336.1"/>
    </source>
</evidence>
<feature type="transmembrane region" description="Helical" evidence="1">
    <location>
        <begin position="135"/>
        <end position="153"/>
    </location>
</feature>
<sequence length="348" mass="38907">MPCVSPDNACPHLAHMIRLTIFLFRTGSTPADFHGLGNMVVTRVLLSSVDGAREDRAMLFRYTTILAGSAGMTLAACVCVFKWDSVKRDAGHGTMFMVFFCWFTWSSASLVRTLFVYSNNGLDTTEHPRIRNMTFITETLFNATSMWLIAAMYECKRRAMAPRIAARSHRRCLVAYMSVISGLSLIFYISMVIVDRSGATVAGFDPNDPNEEEPLAAIALSKFAWATWGLRCLAVVFLALVTIWLESQRDRLQFVALPKALSWIVLVLVVLNMPYLVIDALIGLDVLHPSNDMRFMGIMKTFTYMSGIAMSAAMGLAVRGFDAFFNSKAHRINSRRHDMFVVSDRSDS</sequence>
<keyword evidence="1" id="KW-0812">Transmembrane</keyword>
<protein>
    <submittedName>
        <fullName evidence="2">Uncharacterized protein</fullName>
    </submittedName>
</protein>
<dbReference type="OrthoDB" id="61575at2759"/>
<dbReference type="EMBL" id="KI913954">
    <property type="protein sequence ID" value="ETW07336.1"/>
    <property type="molecule type" value="Genomic_DNA"/>
</dbReference>
<reference evidence="2" key="1">
    <citation type="submission" date="2013-12" db="EMBL/GenBank/DDBJ databases">
        <title>The Genome Sequence of Aphanomyces invadans NJM9701.</title>
        <authorList>
            <consortium name="The Broad Institute Genomics Platform"/>
            <person name="Russ C."/>
            <person name="Tyler B."/>
            <person name="van West P."/>
            <person name="Dieguez-Uribeondo J."/>
            <person name="Young S.K."/>
            <person name="Zeng Q."/>
            <person name="Gargeya S."/>
            <person name="Fitzgerald M."/>
            <person name="Abouelleil A."/>
            <person name="Alvarado L."/>
            <person name="Chapman S.B."/>
            <person name="Gainer-Dewar J."/>
            <person name="Goldberg J."/>
            <person name="Griggs A."/>
            <person name="Gujja S."/>
            <person name="Hansen M."/>
            <person name="Howarth C."/>
            <person name="Imamovic A."/>
            <person name="Ireland A."/>
            <person name="Larimer J."/>
            <person name="McCowan C."/>
            <person name="Murphy C."/>
            <person name="Pearson M."/>
            <person name="Poon T.W."/>
            <person name="Priest M."/>
            <person name="Roberts A."/>
            <person name="Saif S."/>
            <person name="Shea T."/>
            <person name="Sykes S."/>
            <person name="Wortman J."/>
            <person name="Nusbaum C."/>
            <person name="Birren B."/>
        </authorList>
    </citation>
    <scope>NUCLEOTIDE SEQUENCE [LARGE SCALE GENOMIC DNA]</scope>
    <source>
        <strain evidence="2">NJM9701</strain>
    </source>
</reference>
<feature type="transmembrane region" description="Helical" evidence="1">
    <location>
        <begin position="302"/>
        <end position="325"/>
    </location>
</feature>
<dbReference type="AlphaFoldDB" id="A0A024ULL7"/>
<feature type="transmembrane region" description="Helical" evidence="1">
    <location>
        <begin position="257"/>
        <end position="282"/>
    </location>
</feature>
<gene>
    <name evidence="2" type="ORF">H310_01875</name>
</gene>
<feature type="transmembrane region" description="Helical" evidence="1">
    <location>
        <begin position="223"/>
        <end position="245"/>
    </location>
</feature>
<proteinExistence type="predicted"/>
<keyword evidence="1" id="KW-1133">Transmembrane helix</keyword>
<keyword evidence="1" id="KW-0472">Membrane</keyword>
<feature type="transmembrane region" description="Helical" evidence="1">
    <location>
        <begin position="93"/>
        <end position="115"/>
    </location>
</feature>